<dbReference type="OrthoDB" id="3360421at2759"/>
<accession>A0A7C8MD14</accession>
<feature type="region of interest" description="Disordered" evidence="1">
    <location>
        <begin position="1"/>
        <end position="246"/>
    </location>
</feature>
<sequence length="292" mass="32381">MPSKDKYTDPELRDEVKEEIHQSDKGGAPGQWSARKAQMMASEYKKRGGGYNTEKKDKDQDQKHLDDWTKEEWQTKEGSGHAKQDDGTEKRYLPKKAWEQMSEKEKVETEHKKQQGGKEGKQHVANTPEAKEARKQASKDAAHDIDSRKNLMDCTQHWEDAVQQRADKDELDKSEADDDKSGDDAEGSEHSASAQSGDETKQQNPKKRGRGSTQNGAAKKQKKGDRKGEPNGTAGSTKPPSGFVNGEVVEVAYEEKTVEGKAVKAGSEDPRVVLRSSSSGRVAVHKLGAVYF</sequence>
<name>A0A7C8MD14_9PLEO</name>
<dbReference type="EMBL" id="JAADJZ010000005">
    <property type="protein sequence ID" value="KAF2874659.1"/>
    <property type="molecule type" value="Genomic_DNA"/>
</dbReference>
<evidence type="ECO:0000313" key="4">
    <source>
        <dbReference type="Proteomes" id="UP000481861"/>
    </source>
</evidence>
<feature type="compositionally biased region" description="Basic and acidic residues" evidence="1">
    <location>
        <begin position="129"/>
        <end position="174"/>
    </location>
</feature>
<comment type="caution">
    <text evidence="3">The sequence shown here is derived from an EMBL/GenBank/DDBJ whole genome shotgun (WGS) entry which is preliminary data.</text>
</comment>
<protein>
    <recommendedName>
        <fullName evidence="2">Hypervirulence associated protein TUDOR domain-containing protein</fullName>
    </recommendedName>
</protein>
<dbReference type="Proteomes" id="UP000481861">
    <property type="component" value="Unassembled WGS sequence"/>
</dbReference>
<feature type="compositionally biased region" description="Basic and acidic residues" evidence="1">
    <location>
        <begin position="1"/>
        <end position="24"/>
    </location>
</feature>
<feature type="compositionally biased region" description="Basic and acidic residues" evidence="1">
    <location>
        <begin position="53"/>
        <end position="122"/>
    </location>
</feature>
<dbReference type="InterPro" id="IPR021331">
    <property type="entry name" value="Hva1_TUDOR"/>
</dbReference>
<feature type="domain" description="Hypervirulence associated protein TUDOR" evidence="2">
    <location>
        <begin position="236"/>
        <end position="289"/>
    </location>
</feature>
<reference evidence="3 4" key="1">
    <citation type="submission" date="2020-01" db="EMBL/GenBank/DDBJ databases">
        <authorList>
            <consortium name="DOE Joint Genome Institute"/>
            <person name="Haridas S."/>
            <person name="Albert R."/>
            <person name="Binder M."/>
            <person name="Bloem J."/>
            <person name="Labutti K."/>
            <person name="Salamov A."/>
            <person name="Andreopoulos B."/>
            <person name="Baker S.E."/>
            <person name="Barry K."/>
            <person name="Bills G."/>
            <person name="Bluhm B.H."/>
            <person name="Cannon C."/>
            <person name="Castanera R."/>
            <person name="Culley D.E."/>
            <person name="Daum C."/>
            <person name="Ezra D."/>
            <person name="Gonzalez J.B."/>
            <person name="Henrissat B."/>
            <person name="Kuo A."/>
            <person name="Liang C."/>
            <person name="Lipzen A."/>
            <person name="Lutzoni F."/>
            <person name="Magnuson J."/>
            <person name="Mondo S."/>
            <person name="Nolan M."/>
            <person name="Ohm R."/>
            <person name="Pangilinan J."/>
            <person name="Park H.-J.H."/>
            <person name="Ramirez L."/>
            <person name="Alfaro M."/>
            <person name="Sun H."/>
            <person name="Tritt A."/>
            <person name="Yoshinaga Y."/>
            <person name="Zwiers L.-H.L."/>
            <person name="Turgeon B.G."/>
            <person name="Goodwin S.B."/>
            <person name="Spatafora J.W."/>
            <person name="Crous P.W."/>
            <person name="Grigoriev I.V."/>
        </authorList>
    </citation>
    <scope>NUCLEOTIDE SEQUENCE [LARGE SCALE GENOMIC DNA]</scope>
    <source>
        <strain evidence="3 4">CBS 611.86</strain>
    </source>
</reference>
<evidence type="ECO:0000259" key="2">
    <source>
        <dbReference type="Pfam" id="PF11160"/>
    </source>
</evidence>
<evidence type="ECO:0000313" key="3">
    <source>
        <dbReference type="EMBL" id="KAF2874659.1"/>
    </source>
</evidence>
<keyword evidence="4" id="KW-1185">Reference proteome</keyword>
<feature type="compositionally biased region" description="Acidic residues" evidence="1">
    <location>
        <begin position="175"/>
        <end position="186"/>
    </location>
</feature>
<dbReference type="Pfam" id="PF11160">
    <property type="entry name" value="Hva1_TUDOR"/>
    <property type="match status" value="1"/>
</dbReference>
<dbReference type="AlphaFoldDB" id="A0A7C8MD14"/>
<evidence type="ECO:0000256" key="1">
    <source>
        <dbReference type="SAM" id="MobiDB-lite"/>
    </source>
</evidence>
<organism evidence="3 4">
    <name type="scientific">Massariosphaeria phaeospora</name>
    <dbReference type="NCBI Taxonomy" id="100035"/>
    <lineage>
        <taxon>Eukaryota</taxon>
        <taxon>Fungi</taxon>
        <taxon>Dikarya</taxon>
        <taxon>Ascomycota</taxon>
        <taxon>Pezizomycotina</taxon>
        <taxon>Dothideomycetes</taxon>
        <taxon>Pleosporomycetidae</taxon>
        <taxon>Pleosporales</taxon>
        <taxon>Pleosporales incertae sedis</taxon>
        <taxon>Massariosphaeria</taxon>
    </lineage>
</organism>
<gene>
    <name evidence="3" type="ORF">BDV95DRAFT_626369</name>
</gene>
<proteinExistence type="predicted"/>